<evidence type="ECO:0000256" key="1">
    <source>
        <dbReference type="ARBA" id="ARBA00004123"/>
    </source>
</evidence>
<evidence type="ECO:0000256" key="3">
    <source>
        <dbReference type="ARBA" id="ARBA00023125"/>
    </source>
</evidence>
<evidence type="ECO:0000256" key="5">
    <source>
        <dbReference type="ARBA" id="ARBA00023242"/>
    </source>
</evidence>
<evidence type="ECO:0000259" key="7">
    <source>
        <dbReference type="Pfam" id="PF00319"/>
    </source>
</evidence>
<comment type="subcellular location">
    <subcellularLocation>
        <location evidence="1">Nucleus</location>
    </subcellularLocation>
</comment>
<dbReference type="GO" id="GO:0046983">
    <property type="term" value="F:protein dimerization activity"/>
    <property type="evidence" value="ECO:0007669"/>
    <property type="project" value="InterPro"/>
</dbReference>
<organism evidence="8 9">
    <name type="scientific">Solanum commersonii</name>
    <name type="common">Commerson's wild potato</name>
    <name type="synonym">Commerson's nightshade</name>
    <dbReference type="NCBI Taxonomy" id="4109"/>
    <lineage>
        <taxon>Eukaryota</taxon>
        <taxon>Viridiplantae</taxon>
        <taxon>Streptophyta</taxon>
        <taxon>Embryophyta</taxon>
        <taxon>Tracheophyta</taxon>
        <taxon>Spermatophyta</taxon>
        <taxon>Magnoliopsida</taxon>
        <taxon>eudicotyledons</taxon>
        <taxon>Gunneridae</taxon>
        <taxon>Pentapetalae</taxon>
        <taxon>asterids</taxon>
        <taxon>lamiids</taxon>
        <taxon>Solanales</taxon>
        <taxon>Solanaceae</taxon>
        <taxon>Solanoideae</taxon>
        <taxon>Solaneae</taxon>
        <taxon>Solanum</taxon>
    </lineage>
</organism>
<dbReference type="Proteomes" id="UP000824120">
    <property type="component" value="Chromosome 6"/>
</dbReference>
<dbReference type="GO" id="GO:0005634">
    <property type="term" value="C:nucleus"/>
    <property type="evidence" value="ECO:0007669"/>
    <property type="project" value="UniProtKB-SubCell"/>
</dbReference>
<keyword evidence="5" id="KW-0539">Nucleus</keyword>
<keyword evidence="4" id="KW-0804">Transcription</keyword>
<keyword evidence="9" id="KW-1185">Reference proteome</keyword>
<dbReference type="Pfam" id="PF00319">
    <property type="entry name" value="SRF-TF"/>
    <property type="match status" value="1"/>
</dbReference>
<keyword evidence="3" id="KW-0238">DNA-binding</keyword>
<dbReference type="GO" id="GO:0003677">
    <property type="term" value="F:DNA binding"/>
    <property type="evidence" value="ECO:0007669"/>
    <property type="project" value="UniProtKB-KW"/>
</dbReference>
<feature type="compositionally biased region" description="Basic and acidic residues" evidence="6">
    <location>
        <begin position="1"/>
        <end position="14"/>
    </location>
</feature>
<dbReference type="Gene3D" id="3.40.1810.10">
    <property type="entry name" value="Transcription factor, MADS-box"/>
    <property type="match status" value="1"/>
</dbReference>
<evidence type="ECO:0000313" key="9">
    <source>
        <dbReference type="Proteomes" id="UP000824120"/>
    </source>
</evidence>
<proteinExistence type="predicted"/>
<dbReference type="InterPro" id="IPR036879">
    <property type="entry name" value="TF_MADSbox_sf"/>
</dbReference>
<name>A0A9J5YTH9_SOLCO</name>
<dbReference type="OrthoDB" id="1306420at2759"/>
<gene>
    <name evidence="8" type="ORF">H5410_033750</name>
</gene>
<protein>
    <recommendedName>
        <fullName evidence="7">MADS-box domain-containing protein</fullName>
    </recommendedName>
</protein>
<dbReference type="AlphaFoldDB" id="A0A9J5YTH9"/>
<evidence type="ECO:0000313" key="8">
    <source>
        <dbReference type="EMBL" id="KAG5602380.1"/>
    </source>
</evidence>
<dbReference type="EMBL" id="JACXVP010000006">
    <property type="protein sequence ID" value="KAG5602380.1"/>
    <property type="molecule type" value="Genomic_DNA"/>
</dbReference>
<comment type="caution">
    <text evidence="8">The sequence shown here is derived from an EMBL/GenBank/DDBJ whole genome shotgun (WGS) entry which is preliminary data.</text>
</comment>
<feature type="region of interest" description="Disordered" evidence="6">
    <location>
        <begin position="1"/>
        <end position="22"/>
    </location>
</feature>
<dbReference type="InterPro" id="IPR002100">
    <property type="entry name" value="TF_MADSbox"/>
</dbReference>
<feature type="domain" description="MADS-box" evidence="7">
    <location>
        <begin position="14"/>
        <end position="59"/>
    </location>
</feature>
<dbReference type="SUPFAM" id="SSF55455">
    <property type="entry name" value="SRF-like"/>
    <property type="match status" value="1"/>
</dbReference>
<feature type="non-terminal residue" evidence="8">
    <location>
        <position position="1"/>
    </location>
</feature>
<keyword evidence="2" id="KW-0805">Transcription regulation</keyword>
<evidence type="ECO:0000256" key="4">
    <source>
        <dbReference type="ARBA" id="ARBA00023163"/>
    </source>
</evidence>
<evidence type="ECO:0000256" key="2">
    <source>
        <dbReference type="ARBA" id="ARBA00023015"/>
    </source>
</evidence>
<sequence>QKKIKALADEDQSKKKTNNPKSYQVRKECIKRKSTELATLYDIKVCTVITGPNGELQTWSTIWMHKHKESSTPVPKPEEEQGEKDLLTLVESKLVAVNWRIRFLENKNVVVADKGKRKRIE</sequence>
<accession>A0A9J5YTH9</accession>
<reference evidence="8 9" key="1">
    <citation type="submission" date="2020-09" db="EMBL/GenBank/DDBJ databases">
        <title>De no assembly of potato wild relative species, Solanum commersonii.</title>
        <authorList>
            <person name="Cho K."/>
        </authorList>
    </citation>
    <scope>NUCLEOTIDE SEQUENCE [LARGE SCALE GENOMIC DNA]</scope>
    <source>
        <strain evidence="8">LZ3.2</strain>
        <tissue evidence="8">Leaf</tissue>
    </source>
</reference>
<evidence type="ECO:0000256" key="6">
    <source>
        <dbReference type="SAM" id="MobiDB-lite"/>
    </source>
</evidence>